<feature type="transmembrane region" description="Helical" evidence="5">
    <location>
        <begin position="340"/>
        <end position="361"/>
    </location>
</feature>
<dbReference type="Proteomes" id="UP000196475">
    <property type="component" value="Unassembled WGS sequence"/>
</dbReference>
<feature type="domain" description="ABC transmembrane type-2" evidence="6">
    <location>
        <begin position="132"/>
        <end position="365"/>
    </location>
</feature>
<comment type="subcellular location">
    <subcellularLocation>
        <location evidence="5">Cell membrane</location>
        <topology evidence="5">Multi-pass membrane protein</topology>
    </subcellularLocation>
    <subcellularLocation>
        <location evidence="1">Membrane</location>
        <topology evidence="1">Multi-pass membrane protein</topology>
    </subcellularLocation>
</comment>
<sequence>MRQLMKLFEAELKSTLREKAVWFWLIFFPVILFVIFTVIIGGANEESDFEAKVVTVIEKPSQAADQLNAILHDIDVFKWAEDEPVALETARELVKDRKVDAAIVLPAGNESEKVVLLMNKEKENSATAQALSGILAGVLEEMNYRLANAKPTFALATEYLSSGGNQIKFVDFLMTGMLALGLAQSGLFGQMGLVEYRRNGLQKRLMLTPIKMHLFGIGHIMVHFILGVIQVIVITLIGVLFFKVNLNIDFLAFIIVFAVGVIAFNAMGYMLASFSKTQESYSGLANIASFLMMFISGVFFDLAMLPEYIRPVSNVIPLTYFVSGIRDSMVYGLGVTQTQFWINIAVIAAWGVAAFVIGTLFSKRRT</sequence>
<dbReference type="InterPro" id="IPR052902">
    <property type="entry name" value="ABC-2_transporter"/>
</dbReference>
<dbReference type="InterPro" id="IPR047817">
    <property type="entry name" value="ABC2_TM_bact-type"/>
</dbReference>
<comment type="caution">
    <text evidence="7">The sequence shown here is derived from an EMBL/GenBank/DDBJ whole genome shotgun (WGS) entry which is preliminary data.</text>
</comment>
<keyword evidence="2 5" id="KW-0812">Transmembrane</keyword>
<dbReference type="PANTHER" id="PTHR43027:SF2">
    <property type="entry name" value="TRANSPORT PERMEASE PROTEIN"/>
    <property type="match status" value="1"/>
</dbReference>
<dbReference type="PRINTS" id="PR00164">
    <property type="entry name" value="ABC2TRNSPORT"/>
</dbReference>
<evidence type="ECO:0000256" key="1">
    <source>
        <dbReference type="ARBA" id="ARBA00004141"/>
    </source>
</evidence>
<dbReference type="EMBL" id="LZRT01000067">
    <property type="protein sequence ID" value="OUM87933.1"/>
    <property type="molecule type" value="Genomic_DNA"/>
</dbReference>
<feature type="transmembrane region" description="Helical" evidence="5">
    <location>
        <begin position="172"/>
        <end position="193"/>
    </location>
</feature>
<gene>
    <name evidence="7" type="ORF">BAA01_10840</name>
</gene>
<dbReference type="PROSITE" id="PS51012">
    <property type="entry name" value="ABC_TM2"/>
    <property type="match status" value="1"/>
</dbReference>
<dbReference type="GO" id="GO:0043190">
    <property type="term" value="C:ATP-binding cassette (ABC) transporter complex"/>
    <property type="evidence" value="ECO:0007669"/>
    <property type="project" value="InterPro"/>
</dbReference>
<evidence type="ECO:0000256" key="4">
    <source>
        <dbReference type="ARBA" id="ARBA00023136"/>
    </source>
</evidence>
<organism evidence="7 8">
    <name type="scientific">Bacillus thermozeamaize</name>
    <dbReference type="NCBI Taxonomy" id="230954"/>
    <lineage>
        <taxon>Bacteria</taxon>
        <taxon>Bacillati</taxon>
        <taxon>Bacillota</taxon>
        <taxon>Bacilli</taxon>
        <taxon>Bacillales</taxon>
        <taxon>Bacillaceae</taxon>
        <taxon>Bacillus</taxon>
    </lineage>
</organism>
<evidence type="ECO:0000313" key="7">
    <source>
        <dbReference type="EMBL" id="OUM87933.1"/>
    </source>
</evidence>
<reference evidence="8" key="1">
    <citation type="submission" date="2016-06" db="EMBL/GenBank/DDBJ databases">
        <authorList>
            <person name="Nascimento L."/>
            <person name="Pereira R.V."/>
            <person name="Martins L.F."/>
            <person name="Quaggio R.B."/>
            <person name="Silva A.M."/>
            <person name="Setubal J.C."/>
        </authorList>
    </citation>
    <scope>NUCLEOTIDE SEQUENCE [LARGE SCALE GENOMIC DNA]</scope>
</reference>
<dbReference type="InterPro" id="IPR000412">
    <property type="entry name" value="ABC_2_transport"/>
</dbReference>
<keyword evidence="4 5" id="KW-0472">Membrane</keyword>
<keyword evidence="5" id="KW-1003">Cell membrane</keyword>
<feature type="transmembrane region" description="Helical" evidence="5">
    <location>
        <begin position="284"/>
        <end position="305"/>
    </location>
</feature>
<protein>
    <recommendedName>
        <fullName evidence="5">Transport permease protein</fullName>
    </recommendedName>
</protein>
<feature type="transmembrane region" description="Helical" evidence="5">
    <location>
        <begin position="248"/>
        <end position="272"/>
    </location>
</feature>
<dbReference type="GO" id="GO:0140359">
    <property type="term" value="F:ABC-type transporter activity"/>
    <property type="evidence" value="ECO:0007669"/>
    <property type="project" value="InterPro"/>
</dbReference>
<evidence type="ECO:0000259" key="6">
    <source>
        <dbReference type="PROSITE" id="PS51012"/>
    </source>
</evidence>
<evidence type="ECO:0000256" key="2">
    <source>
        <dbReference type="ARBA" id="ARBA00022692"/>
    </source>
</evidence>
<proteinExistence type="inferred from homology"/>
<evidence type="ECO:0000313" key="8">
    <source>
        <dbReference type="Proteomes" id="UP000196475"/>
    </source>
</evidence>
<dbReference type="Pfam" id="PF12698">
    <property type="entry name" value="ABC2_membrane_3"/>
    <property type="match status" value="1"/>
</dbReference>
<evidence type="ECO:0000256" key="5">
    <source>
        <dbReference type="RuleBase" id="RU361157"/>
    </source>
</evidence>
<dbReference type="AlphaFoldDB" id="A0A1Y3PKR2"/>
<keyword evidence="3 5" id="KW-1133">Transmembrane helix</keyword>
<evidence type="ECO:0000256" key="3">
    <source>
        <dbReference type="ARBA" id="ARBA00022989"/>
    </source>
</evidence>
<comment type="similarity">
    <text evidence="5">Belongs to the ABC-2 integral membrane protein family.</text>
</comment>
<feature type="transmembrane region" description="Helical" evidence="5">
    <location>
        <begin position="21"/>
        <end position="43"/>
    </location>
</feature>
<dbReference type="InterPro" id="IPR013525">
    <property type="entry name" value="ABC2_TM"/>
</dbReference>
<dbReference type="PANTHER" id="PTHR43027">
    <property type="entry name" value="DOXORUBICIN RESISTANCE ABC TRANSPORTER PERMEASE PROTEIN DRRC-RELATED"/>
    <property type="match status" value="1"/>
</dbReference>
<name>A0A1Y3PKR2_9BACI</name>
<feature type="transmembrane region" description="Helical" evidence="5">
    <location>
        <begin position="214"/>
        <end position="242"/>
    </location>
</feature>
<keyword evidence="5" id="KW-0813">Transport</keyword>
<accession>A0A1Y3PKR2</accession>